<evidence type="ECO:0000313" key="2">
    <source>
        <dbReference type="EMBL" id="MBE9464015.1"/>
    </source>
</evidence>
<dbReference type="InterPro" id="IPR000014">
    <property type="entry name" value="PAS"/>
</dbReference>
<feature type="domain" description="PAS" evidence="1">
    <location>
        <begin position="29"/>
        <end position="95"/>
    </location>
</feature>
<proteinExistence type="predicted"/>
<protein>
    <submittedName>
        <fullName evidence="2">PAS domain S-box protein</fullName>
    </submittedName>
</protein>
<dbReference type="Pfam" id="PF13188">
    <property type="entry name" value="PAS_8"/>
    <property type="match status" value="1"/>
</dbReference>
<evidence type="ECO:0000259" key="1">
    <source>
        <dbReference type="SMART" id="SM00091"/>
    </source>
</evidence>
<dbReference type="RefSeq" id="WP_194122099.1">
    <property type="nucleotide sequence ID" value="NZ_JACYGY010000001.1"/>
</dbReference>
<dbReference type="Pfam" id="PF08448">
    <property type="entry name" value="PAS_4"/>
    <property type="match status" value="1"/>
</dbReference>
<dbReference type="InterPro" id="IPR013656">
    <property type="entry name" value="PAS_4"/>
</dbReference>
<organism evidence="2 3">
    <name type="scientific">Dyadobacter subterraneus</name>
    <dbReference type="NCBI Taxonomy" id="2773304"/>
    <lineage>
        <taxon>Bacteria</taxon>
        <taxon>Pseudomonadati</taxon>
        <taxon>Bacteroidota</taxon>
        <taxon>Cytophagia</taxon>
        <taxon>Cytophagales</taxon>
        <taxon>Spirosomataceae</taxon>
        <taxon>Dyadobacter</taxon>
    </lineage>
</organism>
<name>A0ABR9WEU7_9BACT</name>
<keyword evidence="3" id="KW-1185">Reference proteome</keyword>
<evidence type="ECO:0000313" key="3">
    <source>
        <dbReference type="Proteomes" id="UP000634134"/>
    </source>
</evidence>
<reference evidence="3" key="1">
    <citation type="submission" date="2023-07" db="EMBL/GenBank/DDBJ databases">
        <title>Dyadobacter sp. nov 'subterranea' isolated from contaminted grondwater.</title>
        <authorList>
            <person name="Szabo I."/>
            <person name="Al-Omari J."/>
            <person name="Szerdahelyi S.G."/>
            <person name="Rado J."/>
        </authorList>
    </citation>
    <scope>NUCLEOTIDE SEQUENCE [LARGE SCALE GENOMIC DNA]</scope>
    <source>
        <strain evidence="3">UP-52</strain>
    </source>
</reference>
<dbReference type="Gene3D" id="3.30.450.20">
    <property type="entry name" value="PAS domain"/>
    <property type="match status" value="2"/>
</dbReference>
<sequence length="273" mass="30972">MNRIYRKLGAILDITELVEAQRQLNMSEEMLRSMTQQSPVAIGLFETEALIIKSANPAMLSIVGKNEMVIGMELEKVLPELTEQDIIRVFKQVLKSGQPYDSNDIPVFLRGNTGLENRYFNVICTPIHGADNEITGIMVMSSDFTWKHHAQIEIKAGESKFRNLIEQSPVGCSLMVGRELIIEFTNEAMIKIWGKGHSVVGKKLIEALPELMGQPYIQILENVYDSGQPYHSQSARADLKMSGIMSTFISILPIHHFLMLKKKFTEFCKWLLR</sequence>
<accession>A0ABR9WEU7</accession>
<dbReference type="SMART" id="SM00091">
    <property type="entry name" value="PAS"/>
    <property type="match status" value="2"/>
</dbReference>
<feature type="domain" description="PAS" evidence="1">
    <location>
        <begin position="159"/>
        <end position="225"/>
    </location>
</feature>
<dbReference type="NCBIfam" id="TIGR00229">
    <property type="entry name" value="sensory_box"/>
    <property type="match status" value="1"/>
</dbReference>
<comment type="caution">
    <text evidence="2">The sequence shown here is derived from an EMBL/GenBank/DDBJ whole genome shotgun (WGS) entry which is preliminary data.</text>
</comment>
<dbReference type="InterPro" id="IPR035965">
    <property type="entry name" value="PAS-like_dom_sf"/>
</dbReference>
<dbReference type="EMBL" id="JACYGY010000001">
    <property type="protein sequence ID" value="MBE9464015.1"/>
    <property type="molecule type" value="Genomic_DNA"/>
</dbReference>
<gene>
    <name evidence="2" type="ORF">IEE83_19190</name>
</gene>
<dbReference type="SUPFAM" id="SSF55785">
    <property type="entry name" value="PYP-like sensor domain (PAS domain)"/>
    <property type="match status" value="2"/>
</dbReference>
<dbReference type="Proteomes" id="UP000634134">
    <property type="component" value="Unassembled WGS sequence"/>
</dbReference>